<keyword evidence="3" id="KW-0119">Carbohydrate metabolism</keyword>
<reference evidence="7" key="2">
    <citation type="submission" date="2018-04" db="EMBL/GenBank/DDBJ databases">
        <title>Complete genome sequence of Sulfodiicoccus acidiphilus strain HS-1.</title>
        <authorList>
            <person name="Sakai H.D."/>
            <person name="Kurosawa N."/>
        </authorList>
    </citation>
    <scope>NUCLEOTIDE SEQUENCE [LARGE SCALE GENOMIC DNA]</scope>
    <source>
        <strain evidence="7">HS-1</strain>
    </source>
</reference>
<dbReference type="EMBL" id="AP018553">
    <property type="protein sequence ID" value="BBD72694.1"/>
    <property type="molecule type" value="Genomic_DNA"/>
</dbReference>
<accession>A0A348B3E2</accession>
<reference evidence="6" key="1">
    <citation type="journal article" date="2014" name="Int. J. Syst. Evol. Microbiol.">
        <title>Complete genome sequence of Corynebacterium casei LMG S-19264T (=DSM 44701T), isolated from a smear-ripened cheese.</title>
        <authorList>
            <consortium name="US DOE Joint Genome Institute (JGI-PGF)"/>
            <person name="Walter F."/>
            <person name="Albersmeier A."/>
            <person name="Kalinowski J."/>
            <person name="Ruckert C."/>
        </authorList>
    </citation>
    <scope>NUCLEOTIDE SEQUENCE</scope>
    <source>
        <strain evidence="6">JCM 31740</strain>
    </source>
</reference>
<dbReference type="NCBIfam" id="NF041172">
    <property type="entry name" value="AcrlCoa_red_Thmprot"/>
    <property type="match status" value="1"/>
</dbReference>
<dbReference type="GeneID" id="38666596"/>
<dbReference type="Proteomes" id="UP000616143">
    <property type="component" value="Unassembled WGS sequence"/>
</dbReference>
<dbReference type="Pfam" id="PF08240">
    <property type="entry name" value="ADH_N"/>
    <property type="match status" value="1"/>
</dbReference>
<dbReference type="InterPro" id="IPR050129">
    <property type="entry name" value="Zn_alcohol_dh"/>
</dbReference>
<keyword evidence="7" id="KW-1185">Reference proteome</keyword>
<dbReference type="PROSITE" id="PS01162">
    <property type="entry name" value="QOR_ZETA_CRYSTAL"/>
    <property type="match status" value="1"/>
</dbReference>
<dbReference type="PANTHER" id="PTHR43401">
    <property type="entry name" value="L-THREONINE 3-DEHYDROGENASE"/>
    <property type="match status" value="1"/>
</dbReference>
<name>A0A348B3E2_9CREN</name>
<dbReference type="GO" id="GO:0043168">
    <property type="term" value="F:anion binding"/>
    <property type="evidence" value="ECO:0007669"/>
    <property type="project" value="UniProtKB-ARBA"/>
</dbReference>
<dbReference type="SUPFAM" id="SSF50129">
    <property type="entry name" value="GroES-like"/>
    <property type="match status" value="1"/>
</dbReference>
<dbReference type="AlphaFoldDB" id="A0A348B3E2"/>
<organism evidence="5 7">
    <name type="scientific">Sulfodiicoccus acidiphilus</name>
    <dbReference type="NCBI Taxonomy" id="1670455"/>
    <lineage>
        <taxon>Archaea</taxon>
        <taxon>Thermoproteota</taxon>
        <taxon>Thermoprotei</taxon>
        <taxon>Sulfolobales</taxon>
        <taxon>Sulfolobaceae</taxon>
        <taxon>Sulfodiicoccus</taxon>
    </lineage>
</organism>
<dbReference type="SMART" id="SM00829">
    <property type="entry name" value="PKS_ER"/>
    <property type="match status" value="1"/>
</dbReference>
<reference evidence="5" key="3">
    <citation type="journal article" date="2019" name="BMC Res. Notes">
        <title>Complete genome sequence of the Sulfodiicoccus acidiphilus strain HS-1T, the first crenarchaeon that lacks polB3, isolated from an acidic hot spring in Ohwaku-dani, Hakone, Japan.</title>
        <authorList>
            <person name="Sakai H.D."/>
            <person name="Kurosawa N."/>
        </authorList>
    </citation>
    <scope>NUCLEOTIDE SEQUENCE</scope>
    <source>
        <strain evidence="5">HS-1</strain>
    </source>
</reference>
<keyword evidence="2" id="KW-0560">Oxidoreductase</keyword>
<dbReference type="GO" id="GO:0030554">
    <property type="term" value="F:adenyl nucleotide binding"/>
    <property type="evidence" value="ECO:0007669"/>
    <property type="project" value="UniProtKB-ARBA"/>
</dbReference>
<dbReference type="InterPro" id="IPR053496">
    <property type="entry name" value="Acryloyl-CoA_Reductase_Zn-ADH"/>
</dbReference>
<sequence length="331" mass="35620">MKALIVPSKGSGYELRDVEEPKRMPGELKIRVLRAALCYRDLLQLAGFYPRMKYPVILGHEVVGEVVESDGMFRKGEKVVSTLYAFDGICRFCKEGDEAHCVNKLGYSEELDGFFAQYAILKSESAVRVPENASDEEAVVAPCVTGMILSGLRRAGLKHGESVLVTGAGGGVGIHAVQVASALGARVIGVTSDEAKVDKIAKFCSSVVVGPKFAEKVKKEEGEVDVVIDTVGTPTLEDSLKSLRAGGRLLQVGNVEPTTKYELRLGYVILKDLQVIGHASANRKDVQDAMELSAQGKVRAVIAGTYKLEETSSAFAALKSRERVGKVLFSP</sequence>
<dbReference type="GO" id="GO:0016491">
    <property type="term" value="F:oxidoreductase activity"/>
    <property type="evidence" value="ECO:0007669"/>
    <property type="project" value="UniProtKB-KW"/>
</dbReference>
<evidence type="ECO:0000313" key="5">
    <source>
        <dbReference type="EMBL" id="BBD72694.1"/>
    </source>
</evidence>
<evidence type="ECO:0000313" key="6">
    <source>
        <dbReference type="EMBL" id="GGT95456.1"/>
    </source>
</evidence>
<dbReference type="PANTHER" id="PTHR43401:SF4">
    <property type="entry name" value="D-ARABINOSE 1-DEHYDROGENASE (NADP(+))"/>
    <property type="match status" value="1"/>
</dbReference>
<dbReference type="KEGG" id="sacd:HS1genome_1083"/>
<dbReference type="EMBL" id="BMQS01000009">
    <property type="protein sequence ID" value="GGT95456.1"/>
    <property type="molecule type" value="Genomic_DNA"/>
</dbReference>
<dbReference type="GO" id="GO:0051262">
    <property type="term" value="P:protein tetramerization"/>
    <property type="evidence" value="ECO:0007669"/>
    <property type="project" value="UniProtKB-ARBA"/>
</dbReference>
<dbReference type="InterPro" id="IPR013149">
    <property type="entry name" value="ADH-like_C"/>
</dbReference>
<dbReference type="OrthoDB" id="8709at2157"/>
<dbReference type="Gene3D" id="3.90.180.10">
    <property type="entry name" value="Medium-chain alcohol dehydrogenases, catalytic domain"/>
    <property type="match status" value="1"/>
</dbReference>
<dbReference type="RefSeq" id="WP_126451334.1">
    <property type="nucleotide sequence ID" value="NZ_AP018553.1"/>
</dbReference>
<evidence type="ECO:0000256" key="3">
    <source>
        <dbReference type="ARBA" id="ARBA00023277"/>
    </source>
</evidence>
<reference evidence="6" key="4">
    <citation type="submission" date="2020-09" db="EMBL/GenBank/DDBJ databases">
        <authorList>
            <person name="Sun Q."/>
            <person name="Ohkuma M."/>
        </authorList>
    </citation>
    <scope>NUCLEOTIDE SEQUENCE</scope>
    <source>
        <strain evidence="6">JCM 31740</strain>
    </source>
</reference>
<dbReference type="Proteomes" id="UP000276741">
    <property type="component" value="Chromosome"/>
</dbReference>
<dbReference type="InterPro" id="IPR020843">
    <property type="entry name" value="ER"/>
</dbReference>
<feature type="domain" description="Enoyl reductase (ER)" evidence="4">
    <location>
        <begin position="10"/>
        <end position="329"/>
    </location>
</feature>
<dbReference type="InterPro" id="IPR002364">
    <property type="entry name" value="Quin_OxRdtase/zeta-crystal_CS"/>
</dbReference>
<evidence type="ECO:0000256" key="2">
    <source>
        <dbReference type="ARBA" id="ARBA00023002"/>
    </source>
</evidence>
<dbReference type="InterPro" id="IPR011032">
    <property type="entry name" value="GroES-like_sf"/>
</dbReference>
<dbReference type="Pfam" id="PF00107">
    <property type="entry name" value="ADH_zinc_N"/>
    <property type="match status" value="1"/>
</dbReference>
<evidence type="ECO:0000313" key="7">
    <source>
        <dbReference type="Proteomes" id="UP000276741"/>
    </source>
</evidence>
<dbReference type="InterPro" id="IPR036291">
    <property type="entry name" value="NAD(P)-bd_dom_sf"/>
</dbReference>
<dbReference type="InterPro" id="IPR013154">
    <property type="entry name" value="ADH-like_N"/>
</dbReference>
<keyword evidence="1" id="KW-0521">NADP</keyword>
<dbReference type="SUPFAM" id="SSF51735">
    <property type="entry name" value="NAD(P)-binding Rossmann-fold domains"/>
    <property type="match status" value="1"/>
</dbReference>
<gene>
    <name evidence="6" type="ORF">GCM10007116_11230</name>
    <name evidence="5" type="ORF">HS1genome_1083</name>
</gene>
<protein>
    <submittedName>
        <fullName evidence="5">Alcohol dehydrogenase</fullName>
    </submittedName>
</protein>
<evidence type="ECO:0000259" key="4">
    <source>
        <dbReference type="SMART" id="SM00829"/>
    </source>
</evidence>
<evidence type="ECO:0000256" key="1">
    <source>
        <dbReference type="ARBA" id="ARBA00022857"/>
    </source>
</evidence>
<dbReference type="GO" id="GO:0008270">
    <property type="term" value="F:zinc ion binding"/>
    <property type="evidence" value="ECO:0007669"/>
    <property type="project" value="InterPro"/>
</dbReference>
<proteinExistence type="predicted"/>
<dbReference type="NCBIfam" id="NF010344">
    <property type="entry name" value="PRK13771.1"/>
    <property type="match status" value="1"/>
</dbReference>